<feature type="region of interest" description="Disordered" evidence="5">
    <location>
        <begin position="839"/>
        <end position="870"/>
    </location>
</feature>
<dbReference type="RefSeq" id="XP_018736111.1">
    <property type="nucleotide sequence ID" value="XM_018878849.1"/>
</dbReference>
<feature type="region of interest" description="Disordered" evidence="5">
    <location>
        <begin position="783"/>
        <end position="804"/>
    </location>
</feature>
<proteinExistence type="predicted"/>
<dbReference type="KEGG" id="slb:AWJ20_1933"/>
<keyword evidence="3" id="KW-0804">Transcription</keyword>
<feature type="region of interest" description="Disordered" evidence="5">
    <location>
        <begin position="218"/>
        <end position="239"/>
    </location>
</feature>
<evidence type="ECO:0000313" key="8">
    <source>
        <dbReference type="Proteomes" id="UP000189580"/>
    </source>
</evidence>
<feature type="compositionally biased region" description="Polar residues" evidence="5">
    <location>
        <begin position="841"/>
        <end position="857"/>
    </location>
</feature>
<keyword evidence="1" id="KW-0479">Metal-binding</keyword>
<dbReference type="GO" id="GO:0006351">
    <property type="term" value="P:DNA-templated transcription"/>
    <property type="evidence" value="ECO:0007669"/>
    <property type="project" value="InterPro"/>
</dbReference>
<dbReference type="GO" id="GO:0003677">
    <property type="term" value="F:DNA binding"/>
    <property type="evidence" value="ECO:0007669"/>
    <property type="project" value="InterPro"/>
</dbReference>
<evidence type="ECO:0000256" key="1">
    <source>
        <dbReference type="ARBA" id="ARBA00022723"/>
    </source>
</evidence>
<evidence type="ECO:0000256" key="4">
    <source>
        <dbReference type="ARBA" id="ARBA00023242"/>
    </source>
</evidence>
<dbReference type="Pfam" id="PF00172">
    <property type="entry name" value="Zn_clus"/>
    <property type="match status" value="1"/>
</dbReference>
<dbReference type="PROSITE" id="PS00463">
    <property type="entry name" value="ZN2_CY6_FUNGAL_1"/>
    <property type="match status" value="1"/>
</dbReference>
<dbReference type="EMBL" id="CP014501">
    <property type="protein sequence ID" value="ANB13634.1"/>
    <property type="molecule type" value="Genomic_DNA"/>
</dbReference>
<dbReference type="InterPro" id="IPR051127">
    <property type="entry name" value="Fungal_SecMet_Regulators"/>
</dbReference>
<sequence length="895" mass="99150">MITNHHLLDQVGSSTRDPASGPNIKAQNPDHNLDQNIQFVSNSRSSDNGIAYPGQALLSSTRFDSVTDITDVTSPAGNSVGSATSGGDTGLTVESNKSTSIDPAPSLNSNDRKNLGRPRQSMSSSERRKRSRRVDPDKRIRTVMACLNCKKRKKKCNGEEPCFLCKERRLECIYVPNGSPNDDTSPGEHANGKRLHSLGITNSRQIPYKTYINTGARANKQADESPGPNYRIDPHLDGNESSRMLRSKAGRLHFVGESCTLSLLEQVRVLFRQTIGTSSFTEDPERFNMVEGLQPKPNHIPVQLPSRELANKLISLFESNIHNSTYILDPQRFYADVAAVYNNPIAADASMLCVIHLVFALGSIFLNLERGVAESAKIPSSVFFNSALTFLDESVVDVGEIWVVEAYLLSSLYYELVCRRNSSWIQLGKAIRYAQALGMGRPWADKSFPSEVQVHRHRLWQTLYILDRTKSILLGRPMAIDNRLFDKVYKESTDSSNTNSLKDSLSAAATASTNEKFALIYLHYVRLCEVLGNIYHDIYESESIYSQTAQTLITKLKQWSASFEQIQSLFSQENSLMKMLVVVNIVYLHGIVLLTRPFLFYTVAKKVQLKNTQLDEALKSFETLSVACVQGSIATIRLIVSVFNQGLQPARSPIMVYAVFTNGTIFLLEAFQCRVTNSPLDQGVSWAISSCLNILSNYCSDDVSAKRYHSILMQMNSAVFSGWQPRQSLENGQPVPDQSQQQPQPQQQQQQQSLQDTSLGSLTGLSQSAQQIVPLSAPSISFNGTPLTGSTHMSEHPQQAQQQSLQPAAFEILFNLNDVDFDEAFDHWSFTPLGPIMAPAPNSTNTSGTRQTNSLTGPVNVDSDTTPDSTNDSNAYARFLLSEFEPADSVLLSGF</sequence>
<dbReference type="InterPro" id="IPR007219">
    <property type="entry name" value="XnlR_reg_dom"/>
</dbReference>
<dbReference type="SUPFAM" id="SSF57701">
    <property type="entry name" value="Zn2/Cys6 DNA-binding domain"/>
    <property type="match status" value="1"/>
</dbReference>
<feature type="compositionally biased region" description="Polar residues" evidence="5">
    <location>
        <begin position="783"/>
        <end position="792"/>
    </location>
</feature>
<evidence type="ECO:0000256" key="5">
    <source>
        <dbReference type="SAM" id="MobiDB-lite"/>
    </source>
</evidence>
<evidence type="ECO:0000256" key="2">
    <source>
        <dbReference type="ARBA" id="ARBA00023015"/>
    </source>
</evidence>
<protein>
    <submittedName>
        <fullName evidence="7">Put3p</fullName>
    </submittedName>
</protein>
<dbReference type="GO" id="GO:0008270">
    <property type="term" value="F:zinc ion binding"/>
    <property type="evidence" value="ECO:0007669"/>
    <property type="project" value="InterPro"/>
</dbReference>
<feature type="compositionally biased region" description="Polar residues" evidence="5">
    <location>
        <begin position="72"/>
        <end position="109"/>
    </location>
</feature>
<accession>A0A167E4R4</accession>
<dbReference type="PROSITE" id="PS50048">
    <property type="entry name" value="ZN2_CY6_FUNGAL_2"/>
    <property type="match status" value="1"/>
</dbReference>
<dbReference type="InterPro" id="IPR001138">
    <property type="entry name" value="Zn2Cys6_DnaBD"/>
</dbReference>
<keyword evidence="2" id="KW-0805">Transcription regulation</keyword>
<dbReference type="Proteomes" id="UP000189580">
    <property type="component" value="Chromosome a"/>
</dbReference>
<dbReference type="InterPro" id="IPR036864">
    <property type="entry name" value="Zn2-C6_fun-type_DNA-bd_sf"/>
</dbReference>
<feature type="region of interest" description="Disordered" evidence="5">
    <location>
        <begin position="1"/>
        <end position="33"/>
    </location>
</feature>
<dbReference type="PANTHER" id="PTHR47424:SF6">
    <property type="entry name" value="PROLINE UTILIZATION TRANS-ACTIVATOR"/>
    <property type="match status" value="1"/>
</dbReference>
<dbReference type="PANTHER" id="PTHR47424">
    <property type="entry name" value="REGULATORY PROTEIN GAL4"/>
    <property type="match status" value="1"/>
</dbReference>
<feature type="domain" description="Zn(2)-C6 fungal-type" evidence="6">
    <location>
        <begin position="145"/>
        <end position="174"/>
    </location>
</feature>
<name>A0A167E4R4_9ASCO</name>
<dbReference type="CDD" id="cd00067">
    <property type="entry name" value="GAL4"/>
    <property type="match status" value="1"/>
</dbReference>
<dbReference type="SMART" id="SM00906">
    <property type="entry name" value="Fungal_trans"/>
    <property type="match status" value="1"/>
</dbReference>
<keyword evidence="4" id="KW-0539">Nucleus</keyword>
<evidence type="ECO:0000313" key="7">
    <source>
        <dbReference type="EMBL" id="ANB13634.1"/>
    </source>
</evidence>
<dbReference type="GeneID" id="30033789"/>
<feature type="region of interest" description="Disordered" evidence="5">
    <location>
        <begin position="72"/>
        <end position="137"/>
    </location>
</feature>
<evidence type="ECO:0000256" key="3">
    <source>
        <dbReference type="ARBA" id="ARBA00023163"/>
    </source>
</evidence>
<dbReference type="SMART" id="SM00066">
    <property type="entry name" value="GAL4"/>
    <property type="match status" value="1"/>
</dbReference>
<dbReference type="Gene3D" id="4.10.240.10">
    <property type="entry name" value="Zn(2)-C6 fungal-type DNA-binding domain"/>
    <property type="match status" value="1"/>
</dbReference>
<organism evidence="7 8">
    <name type="scientific">Sugiyamaella lignohabitans</name>
    <dbReference type="NCBI Taxonomy" id="796027"/>
    <lineage>
        <taxon>Eukaryota</taxon>
        <taxon>Fungi</taxon>
        <taxon>Dikarya</taxon>
        <taxon>Ascomycota</taxon>
        <taxon>Saccharomycotina</taxon>
        <taxon>Dipodascomycetes</taxon>
        <taxon>Dipodascales</taxon>
        <taxon>Trichomonascaceae</taxon>
        <taxon>Sugiyamaella</taxon>
    </lineage>
</organism>
<reference evidence="7 8" key="1">
    <citation type="submission" date="2016-02" db="EMBL/GenBank/DDBJ databases">
        <title>Complete genome sequence and transcriptome regulation of the pentose utilising yeast Sugiyamaella lignohabitans.</title>
        <authorList>
            <person name="Bellasio M."/>
            <person name="Peymann A."/>
            <person name="Valli M."/>
            <person name="Sipitzky M."/>
            <person name="Graf A."/>
            <person name="Sauer M."/>
            <person name="Marx H."/>
            <person name="Mattanovich D."/>
        </authorList>
    </citation>
    <scope>NUCLEOTIDE SEQUENCE [LARGE SCALE GENOMIC DNA]</scope>
    <source>
        <strain evidence="7 8">CBS 10342</strain>
    </source>
</reference>
<evidence type="ECO:0000259" key="6">
    <source>
        <dbReference type="PROSITE" id="PS50048"/>
    </source>
</evidence>
<gene>
    <name evidence="7" type="primary">PUT3</name>
    <name evidence="7" type="ORF">AWJ20_1933</name>
</gene>
<dbReference type="AlphaFoldDB" id="A0A167E4R4"/>
<dbReference type="GO" id="GO:0000981">
    <property type="term" value="F:DNA-binding transcription factor activity, RNA polymerase II-specific"/>
    <property type="evidence" value="ECO:0007669"/>
    <property type="project" value="InterPro"/>
</dbReference>
<feature type="region of interest" description="Disordered" evidence="5">
    <location>
        <begin position="726"/>
        <end position="756"/>
    </location>
</feature>
<feature type="compositionally biased region" description="Low complexity" evidence="5">
    <location>
        <begin position="859"/>
        <end position="870"/>
    </location>
</feature>
<feature type="compositionally biased region" description="Low complexity" evidence="5">
    <location>
        <begin position="733"/>
        <end position="756"/>
    </location>
</feature>
<keyword evidence="8" id="KW-1185">Reference proteome</keyword>
<dbReference type="CDD" id="cd12148">
    <property type="entry name" value="fungal_TF_MHR"/>
    <property type="match status" value="1"/>
</dbReference>
<dbReference type="Pfam" id="PF04082">
    <property type="entry name" value="Fungal_trans"/>
    <property type="match status" value="1"/>
</dbReference>
<dbReference type="OrthoDB" id="3364175at2759"/>